<keyword evidence="2" id="KW-1185">Reference proteome</keyword>
<reference evidence="1" key="1">
    <citation type="journal article" date="2023" name="Science">
        <title>Elucidation of the pathway for biosynthesis of saponin adjuvants from the soapbark tree.</title>
        <authorList>
            <person name="Reed J."/>
            <person name="Orme A."/>
            <person name="El-Demerdash A."/>
            <person name="Owen C."/>
            <person name="Martin L.B.B."/>
            <person name="Misra R.C."/>
            <person name="Kikuchi S."/>
            <person name="Rejzek M."/>
            <person name="Martin A.C."/>
            <person name="Harkess A."/>
            <person name="Leebens-Mack J."/>
            <person name="Louveau T."/>
            <person name="Stephenson M.J."/>
            <person name="Osbourn A."/>
        </authorList>
    </citation>
    <scope>NUCLEOTIDE SEQUENCE</scope>
    <source>
        <strain evidence="1">S10</strain>
    </source>
</reference>
<dbReference type="Proteomes" id="UP001163823">
    <property type="component" value="Chromosome 8"/>
</dbReference>
<organism evidence="1 2">
    <name type="scientific">Quillaja saponaria</name>
    <name type="common">Soap bark tree</name>
    <dbReference type="NCBI Taxonomy" id="32244"/>
    <lineage>
        <taxon>Eukaryota</taxon>
        <taxon>Viridiplantae</taxon>
        <taxon>Streptophyta</taxon>
        <taxon>Embryophyta</taxon>
        <taxon>Tracheophyta</taxon>
        <taxon>Spermatophyta</taxon>
        <taxon>Magnoliopsida</taxon>
        <taxon>eudicotyledons</taxon>
        <taxon>Gunneridae</taxon>
        <taxon>Pentapetalae</taxon>
        <taxon>rosids</taxon>
        <taxon>fabids</taxon>
        <taxon>Fabales</taxon>
        <taxon>Quillajaceae</taxon>
        <taxon>Quillaja</taxon>
    </lineage>
</organism>
<protein>
    <submittedName>
        <fullName evidence="1">Mucin-19-like</fullName>
    </submittedName>
</protein>
<dbReference type="KEGG" id="qsa:O6P43_021331"/>
<comment type="caution">
    <text evidence="1">The sequence shown here is derived from an EMBL/GenBank/DDBJ whole genome shotgun (WGS) entry which is preliminary data.</text>
</comment>
<evidence type="ECO:0000313" key="2">
    <source>
        <dbReference type="Proteomes" id="UP001163823"/>
    </source>
</evidence>
<sequence>MGGTQLLVEKMESITAQREVLHPLLCQFHRKQKIMQHLKTQENPWLYKMVLQINPMGALVFVPPLNRVWVMSAVFTKAVRLSGAIRKMLNFKLLLMLNCTPTHTFGSVSAVGQGKSTSNSDQLPSSASVSGVYSSLDPVLATSLYRNPAVIGAI</sequence>
<evidence type="ECO:0000313" key="1">
    <source>
        <dbReference type="EMBL" id="KAJ7960964.1"/>
    </source>
</evidence>
<proteinExistence type="predicted"/>
<name>A0AAD7LMP7_QUISA</name>
<dbReference type="AlphaFoldDB" id="A0AAD7LMP7"/>
<gene>
    <name evidence="1" type="ORF">O6P43_021331</name>
</gene>
<accession>A0AAD7LMP7</accession>
<dbReference type="EMBL" id="JARAOO010000008">
    <property type="protein sequence ID" value="KAJ7960964.1"/>
    <property type="molecule type" value="Genomic_DNA"/>
</dbReference>